<accession>A0ACC2GVP2</accession>
<evidence type="ECO:0000313" key="1">
    <source>
        <dbReference type="EMBL" id="KAJ8007697.1"/>
    </source>
</evidence>
<organism evidence="1 2">
    <name type="scientific">Dallia pectoralis</name>
    <name type="common">Alaska blackfish</name>
    <dbReference type="NCBI Taxonomy" id="75939"/>
    <lineage>
        <taxon>Eukaryota</taxon>
        <taxon>Metazoa</taxon>
        <taxon>Chordata</taxon>
        <taxon>Craniata</taxon>
        <taxon>Vertebrata</taxon>
        <taxon>Euteleostomi</taxon>
        <taxon>Actinopterygii</taxon>
        <taxon>Neopterygii</taxon>
        <taxon>Teleostei</taxon>
        <taxon>Protacanthopterygii</taxon>
        <taxon>Esociformes</taxon>
        <taxon>Umbridae</taxon>
        <taxon>Dallia</taxon>
    </lineage>
</organism>
<evidence type="ECO:0000313" key="2">
    <source>
        <dbReference type="Proteomes" id="UP001157502"/>
    </source>
</evidence>
<dbReference type="EMBL" id="CM055735">
    <property type="protein sequence ID" value="KAJ8007697.1"/>
    <property type="molecule type" value="Genomic_DNA"/>
</dbReference>
<dbReference type="Proteomes" id="UP001157502">
    <property type="component" value="Chromosome 8"/>
</dbReference>
<gene>
    <name evidence="1" type="ORF">DPEC_G00096860</name>
</gene>
<sequence length="98" mass="11006">MQLSAVILSCQQDVSLEPVSSTKLLYGYRRPIETTGEDGKRQMSILSCFAMKDQLPKKVAMSEKETVDEAVEETARVSVEDESMEETVEETIEETVEN</sequence>
<reference evidence="1" key="1">
    <citation type="submission" date="2021-05" db="EMBL/GenBank/DDBJ databases">
        <authorList>
            <person name="Pan Q."/>
            <person name="Jouanno E."/>
            <person name="Zahm M."/>
            <person name="Klopp C."/>
            <person name="Cabau C."/>
            <person name="Louis A."/>
            <person name="Berthelot C."/>
            <person name="Parey E."/>
            <person name="Roest Crollius H."/>
            <person name="Montfort J."/>
            <person name="Robinson-Rechavi M."/>
            <person name="Bouchez O."/>
            <person name="Lampietro C."/>
            <person name="Lopez Roques C."/>
            <person name="Donnadieu C."/>
            <person name="Postlethwait J."/>
            <person name="Bobe J."/>
            <person name="Dillon D."/>
            <person name="Chandos A."/>
            <person name="von Hippel F."/>
            <person name="Guiguen Y."/>
        </authorList>
    </citation>
    <scope>NUCLEOTIDE SEQUENCE</scope>
    <source>
        <strain evidence="1">YG-Jan2019</strain>
    </source>
</reference>
<keyword evidence="2" id="KW-1185">Reference proteome</keyword>
<proteinExistence type="predicted"/>
<protein>
    <submittedName>
        <fullName evidence="1">Uncharacterized protein</fullName>
    </submittedName>
</protein>
<comment type="caution">
    <text evidence="1">The sequence shown here is derived from an EMBL/GenBank/DDBJ whole genome shotgun (WGS) entry which is preliminary data.</text>
</comment>
<name>A0ACC2GVP2_DALPE</name>